<evidence type="ECO:0000313" key="1">
    <source>
        <dbReference type="EMBL" id="KRX87394.1"/>
    </source>
</evidence>
<gene>
    <name evidence="1" type="ORF">T4E_7204</name>
</gene>
<dbReference type="AlphaFoldDB" id="A0A0V0XHB0"/>
<proteinExistence type="predicted"/>
<comment type="caution">
    <text evidence="1">The sequence shown here is derived from an EMBL/GenBank/DDBJ whole genome shotgun (WGS) entry which is preliminary data.</text>
</comment>
<protein>
    <submittedName>
        <fullName evidence="1">Uncharacterized protein</fullName>
    </submittedName>
</protein>
<reference evidence="1 2" key="1">
    <citation type="submission" date="2015-01" db="EMBL/GenBank/DDBJ databases">
        <title>Evolution of Trichinella species and genotypes.</title>
        <authorList>
            <person name="Korhonen P.K."/>
            <person name="Edoardo P."/>
            <person name="Giuseppe L.R."/>
            <person name="Gasser R.B."/>
        </authorList>
    </citation>
    <scope>NUCLEOTIDE SEQUENCE [LARGE SCALE GENOMIC DNA]</scope>
    <source>
        <strain evidence="1">ISS141</strain>
    </source>
</reference>
<accession>A0A0V0XHB0</accession>
<evidence type="ECO:0000313" key="2">
    <source>
        <dbReference type="Proteomes" id="UP000054815"/>
    </source>
</evidence>
<sequence length="43" mass="4868">MSIIYYIAVSLTAAGELKNAHVKKQILARFYIFFRATLCSGEE</sequence>
<dbReference type="Proteomes" id="UP000054815">
    <property type="component" value="Unassembled WGS sequence"/>
</dbReference>
<name>A0A0V0XHB0_TRIPS</name>
<organism evidence="1 2">
    <name type="scientific">Trichinella pseudospiralis</name>
    <name type="common">Parasitic roundworm</name>
    <dbReference type="NCBI Taxonomy" id="6337"/>
    <lineage>
        <taxon>Eukaryota</taxon>
        <taxon>Metazoa</taxon>
        <taxon>Ecdysozoa</taxon>
        <taxon>Nematoda</taxon>
        <taxon>Enoplea</taxon>
        <taxon>Dorylaimia</taxon>
        <taxon>Trichinellida</taxon>
        <taxon>Trichinellidae</taxon>
        <taxon>Trichinella</taxon>
    </lineage>
</organism>
<dbReference type="EMBL" id="JYDU01000290">
    <property type="protein sequence ID" value="KRX87394.1"/>
    <property type="molecule type" value="Genomic_DNA"/>
</dbReference>